<comment type="caution">
    <text evidence="1">The sequence shown here is derived from an EMBL/GenBank/DDBJ whole genome shotgun (WGS) entry which is preliminary data.</text>
</comment>
<protein>
    <submittedName>
        <fullName evidence="1">Uncharacterized protein</fullName>
    </submittedName>
</protein>
<dbReference type="AlphaFoldDB" id="A0A645IHA8"/>
<proteinExistence type="predicted"/>
<dbReference type="EMBL" id="VSSQ01115075">
    <property type="protein sequence ID" value="MPN50678.1"/>
    <property type="molecule type" value="Genomic_DNA"/>
</dbReference>
<evidence type="ECO:0000313" key="1">
    <source>
        <dbReference type="EMBL" id="MPN50678.1"/>
    </source>
</evidence>
<accession>A0A645IHA8</accession>
<organism evidence="1">
    <name type="scientific">bioreactor metagenome</name>
    <dbReference type="NCBI Taxonomy" id="1076179"/>
    <lineage>
        <taxon>unclassified sequences</taxon>
        <taxon>metagenomes</taxon>
        <taxon>ecological metagenomes</taxon>
    </lineage>
</organism>
<gene>
    <name evidence="1" type="ORF">SDC9_198310</name>
</gene>
<sequence>MIVSFLFDNRRKPGEAAHVDPRRNVVDHEIVAAAVEIRVVIVGVDDLDRHRLGLFVAVTVVNAAGEYGHTAGEKYGGENRFQ</sequence>
<name>A0A645IHA8_9ZZZZ</name>
<reference evidence="1" key="1">
    <citation type="submission" date="2019-08" db="EMBL/GenBank/DDBJ databases">
        <authorList>
            <person name="Kucharzyk K."/>
            <person name="Murdoch R.W."/>
            <person name="Higgins S."/>
            <person name="Loffler F."/>
        </authorList>
    </citation>
    <scope>NUCLEOTIDE SEQUENCE</scope>
</reference>